<evidence type="ECO:0000313" key="1">
    <source>
        <dbReference type="EMBL" id="NZA38459.1"/>
    </source>
</evidence>
<dbReference type="PANTHER" id="PTHR34472">
    <property type="entry name" value="SULFUR CARRIER PROTEIN THIS"/>
    <property type="match status" value="1"/>
</dbReference>
<comment type="caution">
    <text evidence="1">The sequence shown here is derived from an EMBL/GenBank/DDBJ whole genome shotgun (WGS) entry which is preliminary data.</text>
</comment>
<dbReference type="InterPro" id="IPR003749">
    <property type="entry name" value="ThiS/MoaD-like"/>
</dbReference>
<dbReference type="AlphaFoldDB" id="A0A853JPZ3"/>
<dbReference type="CDD" id="cd00565">
    <property type="entry name" value="Ubl_ThiS"/>
    <property type="match status" value="1"/>
</dbReference>
<name>A0A853JPZ3_9FIRM</name>
<dbReference type="NCBIfam" id="TIGR01683">
    <property type="entry name" value="thiS"/>
    <property type="match status" value="1"/>
</dbReference>
<dbReference type="EMBL" id="JACCKS010000010">
    <property type="protein sequence ID" value="NZA38459.1"/>
    <property type="molecule type" value="Genomic_DNA"/>
</dbReference>
<dbReference type="InterPro" id="IPR012675">
    <property type="entry name" value="Beta-grasp_dom_sf"/>
</dbReference>
<dbReference type="InterPro" id="IPR016155">
    <property type="entry name" value="Mopterin_synth/thiamin_S_b"/>
</dbReference>
<dbReference type="SUPFAM" id="SSF54285">
    <property type="entry name" value="MoaD/ThiS"/>
    <property type="match status" value="1"/>
</dbReference>
<organism evidence="1 2">
    <name type="scientific">Eubacterium callanderi</name>
    <dbReference type="NCBI Taxonomy" id="53442"/>
    <lineage>
        <taxon>Bacteria</taxon>
        <taxon>Bacillati</taxon>
        <taxon>Bacillota</taxon>
        <taxon>Clostridia</taxon>
        <taxon>Eubacteriales</taxon>
        <taxon>Eubacteriaceae</taxon>
        <taxon>Eubacterium</taxon>
    </lineage>
</organism>
<dbReference type="Pfam" id="PF02597">
    <property type="entry name" value="ThiS"/>
    <property type="match status" value="1"/>
</dbReference>
<gene>
    <name evidence="1" type="primary">thiS</name>
    <name evidence="1" type="ORF">H0N91_09995</name>
</gene>
<dbReference type="PANTHER" id="PTHR34472:SF1">
    <property type="entry name" value="SULFUR CARRIER PROTEIN THIS"/>
    <property type="match status" value="1"/>
</dbReference>
<dbReference type="RefSeq" id="WP_038352186.1">
    <property type="nucleotide sequence ID" value="NZ_CABJAI010000001.1"/>
</dbReference>
<dbReference type="InterPro" id="IPR010035">
    <property type="entry name" value="Thi_S"/>
</dbReference>
<reference evidence="1 2" key="1">
    <citation type="submission" date="2020-07" db="EMBL/GenBank/DDBJ databases">
        <title>Organ Donor 1.</title>
        <authorList>
            <person name="Marsh A.J."/>
            <person name="Azcarate-Peril M.A."/>
        </authorList>
    </citation>
    <scope>NUCLEOTIDE SEQUENCE [LARGE SCALE GENOMIC DNA]</scope>
    <source>
        <strain evidence="1 2">AMC0717</strain>
    </source>
</reference>
<dbReference type="Proteomes" id="UP000586254">
    <property type="component" value="Unassembled WGS sequence"/>
</dbReference>
<proteinExistence type="predicted"/>
<dbReference type="Gene3D" id="3.10.20.30">
    <property type="match status" value="1"/>
</dbReference>
<accession>A0A853JPZ3</accession>
<sequence length="65" mass="7094">MITVNGKDCPCEDGLRLSAFLDQAGYERSRVAVELNGEIVPKAGYDTRELRDGDRMEIVCFVGGG</sequence>
<protein>
    <submittedName>
        <fullName evidence="1">Sulfur carrier protein ThiS</fullName>
    </submittedName>
</protein>
<evidence type="ECO:0000313" key="2">
    <source>
        <dbReference type="Proteomes" id="UP000586254"/>
    </source>
</evidence>